<dbReference type="InterPro" id="IPR014825">
    <property type="entry name" value="DNA_alkylation"/>
</dbReference>
<dbReference type="Gene3D" id="1.25.10.90">
    <property type="match status" value="1"/>
</dbReference>
<protein>
    <recommendedName>
        <fullName evidence="3">DNA alkylation repair protein</fullName>
    </recommendedName>
</protein>
<keyword evidence="2" id="KW-1185">Reference proteome</keyword>
<evidence type="ECO:0008006" key="3">
    <source>
        <dbReference type="Google" id="ProtNLM"/>
    </source>
</evidence>
<sequence length="215" mass="24873">MPLSPRARELYTRIADPAIKLGELKKIARTIKRDHDLALELWSTGEYHPRMLATLILDKQQLTQELIDALDADLDRHPPEESNRIMEWLMANQLTKDRRTVALMQSWQHSPSPRQRRTFWYHQARLRWTGQAPPDNTAALMDAIEAELATEDPAVQWAMNFTAAWIGIHDTAYRQRCIDIGEATGLYREEKAVRGCTPNYLPAFIETEVNKRQKA</sequence>
<comment type="caution">
    <text evidence="1">The sequence shown here is derived from an EMBL/GenBank/DDBJ whole genome shotgun (WGS) entry which is preliminary data.</text>
</comment>
<evidence type="ECO:0000313" key="1">
    <source>
        <dbReference type="EMBL" id="PHK97220.1"/>
    </source>
</evidence>
<dbReference type="PANTHER" id="PTHR41291:SF1">
    <property type="entry name" value="DNA ALKYLATION REPAIR PROTEIN"/>
    <property type="match status" value="1"/>
</dbReference>
<name>A0A2G0CB93_9BACT</name>
<dbReference type="SUPFAM" id="SSF48371">
    <property type="entry name" value="ARM repeat"/>
    <property type="match status" value="1"/>
</dbReference>
<evidence type="ECO:0000313" key="2">
    <source>
        <dbReference type="Proteomes" id="UP000226437"/>
    </source>
</evidence>
<dbReference type="AlphaFoldDB" id="A0A2G0CB93"/>
<dbReference type="RefSeq" id="WP_099107731.1">
    <property type="nucleotide sequence ID" value="NZ_JAATJF010000006.1"/>
</dbReference>
<gene>
    <name evidence="1" type="ORF">CGL56_16700</name>
</gene>
<dbReference type="OrthoDB" id="1117222at2"/>
<dbReference type="PANTHER" id="PTHR41291">
    <property type="entry name" value="DNA ALKYLATION REPAIR PROTEIN"/>
    <property type="match status" value="1"/>
</dbReference>
<dbReference type="Pfam" id="PF08713">
    <property type="entry name" value="DNA_alkylation"/>
    <property type="match status" value="1"/>
</dbReference>
<dbReference type="EMBL" id="PDLO01000010">
    <property type="protein sequence ID" value="PHK97220.1"/>
    <property type="molecule type" value="Genomic_DNA"/>
</dbReference>
<accession>A0A2G0CB93</accession>
<organism evidence="1 2">
    <name type="scientific">Neolewinella marina</name>
    <dbReference type="NCBI Taxonomy" id="438751"/>
    <lineage>
        <taxon>Bacteria</taxon>
        <taxon>Pseudomonadati</taxon>
        <taxon>Bacteroidota</taxon>
        <taxon>Saprospiria</taxon>
        <taxon>Saprospirales</taxon>
        <taxon>Lewinellaceae</taxon>
        <taxon>Neolewinella</taxon>
    </lineage>
</organism>
<reference evidence="1 2" key="1">
    <citation type="submission" date="2017-10" db="EMBL/GenBank/DDBJ databases">
        <title>The draft genome sequence of Lewinella marina KCTC 32374.</title>
        <authorList>
            <person name="Wang K."/>
        </authorList>
    </citation>
    <scope>NUCLEOTIDE SEQUENCE [LARGE SCALE GENOMIC DNA]</scope>
    <source>
        <strain evidence="1 2">MKG-38</strain>
    </source>
</reference>
<dbReference type="InterPro" id="IPR016024">
    <property type="entry name" value="ARM-type_fold"/>
</dbReference>
<dbReference type="Proteomes" id="UP000226437">
    <property type="component" value="Unassembled WGS sequence"/>
</dbReference>
<proteinExistence type="predicted"/>